<evidence type="ECO:0000313" key="1">
    <source>
        <dbReference type="EMBL" id="KHQ54163.1"/>
    </source>
</evidence>
<keyword evidence="2" id="KW-1185">Reference proteome</keyword>
<sequence>MKGVKIGNCRSATISNIVGVGMETLVEVDQADTLTMSSIISVKDKESLEFAVRSLKKDFDGLDGFSDRELIEAIFAVANASSESESERALGDTRVGKWLRNQSGVAWAGFIASVAKQTGLF</sequence>
<gene>
    <name evidence="1" type="ORF">OA50_01392</name>
</gene>
<reference evidence="1 2" key="1">
    <citation type="submission" date="2014-10" db="EMBL/GenBank/DDBJ databases">
        <title>Genome sequence of Ponticoccus sp. strain UMTAT08 isolated from clonal culture of toxic dinoflagellate Alexandrium tamiyavanichii.</title>
        <authorList>
            <person name="Gan H.Y."/>
            <person name="Muhd D.-D."/>
            <person name="Mohd Noor M.E."/>
            <person name="Yeong Y.S."/>
            <person name="Usup G."/>
        </authorList>
    </citation>
    <scope>NUCLEOTIDE SEQUENCE [LARGE SCALE GENOMIC DNA]</scope>
    <source>
        <strain evidence="1 2">UMTAT08</strain>
    </source>
</reference>
<dbReference type="Proteomes" id="UP000030960">
    <property type="component" value="Unassembled WGS sequence"/>
</dbReference>
<proteinExistence type="predicted"/>
<organism evidence="1 2">
    <name type="scientific">Mameliella alba</name>
    <dbReference type="NCBI Taxonomy" id="561184"/>
    <lineage>
        <taxon>Bacteria</taxon>
        <taxon>Pseudomonadati</taxon>
        <taxon>Pseudomonadota</taxon>
        <taxon>Alphaproteobacteria</taxon>
        <taxon>Rhodobacterales</taxon>
        <taxon>Roseobacteraceae</taxon>
        <taxon>Mameliella</taxon>
    </lineage>
</organism>
<dbReference type="AlphaFoldDB" id="A0A0B3S589"/>
<evidence type="ECO:0000313" key="2">
    <source>
        <dbReference type="Proteomes" id="UP000030960"/>
    </source>
</evidence>
<accession>A0A0B3S589</accession>
<name>A0A0B3S589_9RHOB</name>
<dbReference type="EMBL" id="JSUQ01000004">
    <property type="protein sequence ID" value="KHQ54163.1"/>
    <property type="molecule type" value="Genomic_DNA"/>
</dbReference>
<protein>
    <submittedName>
        <fullName evidence="1">Uncharacterized protein</fullName>
    </submittedName>
</protein>
<dbReference type="RefSeq" id="WP_139022551.1">
    <property type="nucleotide sequence ID" value="NZ_JSUQ01000004.1"/>
</dbReference>
<comment type="caution">
    <text evidence="1">The sequence shown here is derived from an EMBL/GenBank/DDBJ whole genome shotgun (WGS) entry which is preliminary data.</text>
</comment>